<keyword evidence="1" id="KW-0732">Signal</keyword>
<evidence type="ECO:0000256" key="1">
    <source>
        <dbReference type="SAM" id="SignalP"/>
    </source>
</evidence>
<feature type="signal peptide" evidence="1">
    <location>
        <begin position="1"/>
        <end position="20"/>
    </location>
</feature>
<organism evidence="2 3">
    <name type="scientific">Gillisia hiemivivida</name>
    <dbReference type="NCBI Taxonomy" id="291190"/>
    <lineage>
        <taxon>Bacteria</taxon>
        <taxon>Pseudomonadati</taxon>
        <taxon>Bacteroidota</taxon>
        <taxon>Flavobacteriia</taxon>
        <taxon>Flavobacteriales</taxon>
        <taxon>Flavobacteriaceae</taxon>
        <taxon>Gillisia</taxon>
    </lineage>
</organism>
<evidence type="ECO:0000313" key="2">
    <source>
        <dbReference type="EMBL" id="TXD95570.1"/>
    </source>
</evidence>
<dbReference type="AlphaFoldDB" id="A0A5C6ZZS9"/>
<evidence type="ECO:0000313" key="3">
    <source>
        <dbReference type="Proteomes" id="UP000321367"/>
    </source>
</evidence>
<dbReference type="OrthoDB" id="1364277at2"/>
<reference evidence="2 3" key="1">
    <citation type="submission" date="2019-08" db="EMBL/GenBank/DDBJ databases">
        <title>Genome sequence of Gillisia hiemivivida IC154 (type strain).</title>
        <authorList>
            <person name="Bowman J.P."/>
        </authorList>
    </citation>
    <scope>NUCLEOTIDE SEQUENCE [LARGE SCALE GENOMIC DNA]</scope>
    <source>
        <strain evidence="2 3">IC154</strain>
    </source>
</reference>
<dbReference type="EMBL" id="VORY01000001">
    <property type="protein sequence ID" value="TXD95570.1"/>
    <property type="molecule type" value="Genomic_DNA"/>
</dbReference>
<protein>
    <submittedName>
        <fullName evidence="2">Uncharacterized protein</fullName>
    </submittedName>
</protein>
<accession>A0A5C6ZZS9</accession>
<feature type="chain" id="PRO_5023082747" evidence="1">
    <location>
        <begin position="21"/>
        <end position="147"/>
    </location>
</feature>
<keyword evidence="3" id="KW-1185">Reference proteome</keyword>
<name>A0A5C6ZZS9_9FLAO</name>
<gene>
    <name evidence="2" type="ORF">ES724_00625</name>
</gene>
<sequence>MKYLYLLLSATIFTALFANCAGNKDLQEKAPVKMDNAYYTAQGEIINLYIPVTTIQTNRVSLDSVYFRNKKAPLIASPDSPGVFRATFNTGKPDMIMSSDPKEEYGNKIPQKIEKMDFELNDDEAILIFTQNSKVKYYRLTGVKQRV</sequence>
<dbReference type="Proteomes" id="UP000321367">
    <property type="component" value="Unassembled WGS sequence"/>
</dbReference>
<dbReference type="RefSeq" id="WP_146928247.1">
    <property type="nucleotide sequence ID" value="NZ_CBCSHZ010000002.1"/>
</dbReference>
<comment type="caution">
    <text evidence="2">The sequence shown here is derived from an EMBL/GenBank/DDBJ whole genome shotgun (WGS) entry which is preliminary data.</text>
</comment>
<proteinExistence type="predicted"/>